<organism evidence="3 4">
    <name type="scientific">Candidatus Azambacteria bacterium GW2011_GWA1_42_19</name>
    <dbReference type="NCBI Taxonomy" id="1618609"/>
    <lineage>
        <taxon>Bacteria</taxon>
        <taxon>Candidatus Azamiibacteriota</taxon>
    </lineage>
</organism>
<accession>A0A0G0ZAG6</accession>
<evidence type="ECO:0000313" key="3">
    <source>
        <dbReference type="EMBL" id="KKS45619.1"/>
    </source>
</evidence>
<comment type="caution">
    <text evidence="3">The sequence shown here is derived from an EMBL/GenBank/DDBJ whole genome shotgun (WGS) entry which is preliminary data.</text>
</comment>
<evidence type="ECO:0000256" key="1">
    <source>
        <dbReference type="SAM" id="Coils"/>
    </source>
</evidence>
<feature type="region of interest" description="Disordered" evidence="2">
    <location>
        <begin position="37"/>
        <end position="59"/>
    </location>
</feature>
<dbReference type="EMBL" id="LCDE01000018">
    <property type="protein sequence ID" value="KKS45619.1"/>
    <property type="molecule type" value="Genomic_DNA"/>
</dbReference>
<dbReference type="Proteomes" id="UP000034951">
    <property type="component" value="Unassembled WGS sequence"/>
</dbReference>
<feature type="coiled-coil region" evidence="1">
    <location>
        <begin position="167"/>
        <end position="194"/>
    </location>
</feature>
<keyword evidence="1" id="KW-0175">Coiled coil</keyword>
<reference evidence="3 4" key="1">
    <citation type="journal article" date="2015" name="Nature">
        <title>rRNA introns, odd ribosomes, and small enigmatic genomes across a large radiation of phyla.</title>
        <authorList>
            <person name="Brown C.T."/>
            <person name="Hug L.A."/>
            <person name="Thomas B.C."/>
            <person name="Sharon I."/>
            <person name="Castelle C.J."/>
            <person name="Singh A."/>
            <person name="Wilkins M.J."/>
            <person name="Williams K.H."/>
            <person name="Banfield J.F."/>
        </authorList>
    </citation>
    <scope>NUCLEOTIDE SEQUENCE [LARGE SCALE GENOMIC DNA]</scope>
</reference>
<protein>
    <submittedName>
        <fullName evidence="3">Uncharacterized protein</fullName>
    </submittedName>
</protein>
<evidence type="ECO:0000313" key="4">
    <source>
        <dbReference type="Proteomes" id="UP000034951"/>
    </source>
</evidence>
<proteinExistence type="predicted"/>
<evidence type="ECO:0000256" key="2">
    <source>
        <dbReference type="SAM" id="MobiDB-lite"/>
    </source>
</evidence>
<dbReference type="AlphaFoldDB" id="A0A0G0ZAG6"/>
<gene>
    <name evidence="3" type="ORF">UV10_C0018G0012</name>
</gene>
<sequence length="194" mass="22334">MMKVRVQSLHFLDDKCLVAIWRRSAFDEEYRDCLEKIAPPNESDNDEENNGAEKKKQTKQPVAKEWLVYWLRRNGKSDIGQLEIQGDNYCFWANWIETNRGLVPVLDPDVFGQPLGWRIIVFGEDGRVCAAGSPVSFGGHRYSLAISDGQPMVVSEEMDEGEKKKTVNEARGRLNNLSARLRKLTRRFTKKEEE</sequence>
<name>A0A0G0ZAG6_9BACT</name>